<name>Q5WIE1_SHOC1</name>
<feature type="transmembrane region" description="Helical" evidence="1">
    <location>
        <begin position="7"/>
        <end position="30"/>
    </location>
</feature>
<dbReference type="KEGG" id="bcl:ABC1326"/>
<dbReference type="eggNOG" id="ENOG502ZG3J">
    <property type="taxonomic scope" value="Bacteria"/>
</dbReference>
<keyword evidence="1" id="KW-0812">Transmembrane</keyword>
<protein>
    <submittedName>
        <fullName evidence="2">Phage-related protein</fullName>
    </submittedName>
</protein>
<proteinExistence type="predicted"/>
<feature type="transmembrane region" description="Helical" evidence="1">
    <location>
        <begin position="137"/>
        <end position="158"/>
    </location>
</feature>
<reference evidence="3" key="4">
    <citation type="submission" date="2003-10" db="EMBL/GenBank/DDBJ databases">
        <title>The complete genome sequence of the alkaliphilic Bacillus clausii KSM-K16.</title>
        <authorList>
            <person name="Takaki Y."/>
            <person name="Kageyama Y."/>
            <person name="Shimamura S."/>
            <person name="Suzuki H."/>
            <person name="Nishi S."/>
            <person name="Hatada Y."/>
            <person name="Kawai S."/>
            <person name="Ito S."/>
            <person name="Horikoshi K."/>
        </authorList>
    </citation>
    <scope>NUCLEOTIDE SEQUENCE [LARGE SCALE GENOMIC DNA]</scope>
    <source>
        <strain evidence="3">KSM-K16</strain>
    </source>
</reference>
<feature type="transmembrane region" description="Helical" evidence="1">
    <location>
        <begin position="50"/>
        <end position="74"/>
    </location>
</feature>
<reference evidence="2 3" key="1">
    <citation type="journal article" date="1994" name="J. Ferment. Bioeng.">
        <title>Molecular cloning and nucleotide sequence of the gene for an alkaline protease from the alkalophilic Bacillus sp. KSM-K16.</title>
        <authorList>
            <person name="Hakamada Y."/>
            <person name="Kobayashi T."/>
            <person name="Hitomi J."/>
            <person name="Kawai S."/>
            <person name="Ito S."/>
        </authorList>
    </citation>
    <scope>NUCLEOTIDE SEQUENCE [LARGE SCALE GENOMIC DNA]</scope>
    <source>
        <strain evidence="2 3">KSM-K16</strain>
    </source>
</reference>
<reference evidence="2 3" key="5">
    <citation type="journal article" date="2007" name="Extremophiles">
        <title>Intragenomic diversity of the V1 regions of 16S rRNA genes in high-alkaline protease-producing Bacillus clausii spp.</title>
        <authorList>
            <person name="Kageyama Y."/>
            <person name="Takaki Y."/>
            <person name="Shimamura S."/>
            <person name="Nishi S."/>
            <person name="Nogi Y."/>
            <person name="Uchimura K."/>
            <person name="Kobayashi T."/>
            <person name="Hitomi J."/>
            <person name="Ozaki K."/>
            <person name="Kawai S."/>
            <person name="Ito S."/>
            <person name="Horikoshi K."/>
        </authorList>
    </citation>
    <scope>NUCLEOTIDE SEQUENCE [LARGE SCALE GENOMIC DNA]</scope>
    <source>
        <strain evidence="2 3">KSM-K16</strain>
    </source>
</reference>
<evidence type="ECO:0000256" key="1">
    <source>
        <dbReference type="SAM" id="Phobius"/>
    </source>
</evidence>
<dbReference type="Proteomes" id="UP000001168">
    <property type="component" value="Chromosome"/>
</dbReference>
<reference evidence="2 3" key="3">
    <citation type="journal article" date="1997" name="Protein Eng.">
        <title>High-resolution crystal structure of M-protease: phylogeny aided analysis of the high-alkaline adaptation mechanism.</title>
        <authorList>
            <person name="Shirai T."/>
            <person name="Suzuki A."/>
            <person name="Yamane T."/>
            <person name="Ashida T."/>
            <person name="Kobayashi T."/>
            <person name="Ito S."/>
        </authorList>
    </citation>
    <scope>NUCLEOTIDE SEQUENCE [LARGE SCALE GENOMIC DNA]</scope>
    <source>
        <strain evidence="2 3">KSM-K16</strain>
    </source>
</reference>
<keyword evidence="1" id="KW-1133">Transmembrane helix</keyword>
<keyword evidence="3" id="KW-1185">Reference proteome</keyword>
<evidence type="ECO:0000313" key="3">
    <source>
        <dbReference type="Proteomes" id="UP000001168"/>
    </source>
</evidence>
<accession>Q5WIE1</accession>
<sequence>MNFESKYLIRWGIPGWTFITLGTIITIINFPDFVEDNFESSSQLLSITGVLLIAGVPVGYLFHQLYFFFGWVLLHKPLNRTKTMTEYLISKRLLEFIKDDYFRLEVAWHATMADMSKDKRDYVTSRYSHLLSTTHSLGVLSIVLGLILAIDVIVFYFTSKWYNLIFLLINLVMLVSSIGNFVYYSKNKNHYMSMMLSASSMNLIEEDSEENKQ</sequence>
<organism evidence="2 3">
    <name type="scientific">Shouchella clausii (strain KSM-K16)</name>
    <name type="common">Alkalihalobacillus clausii</name>
    <dbReference type="NCBI Taxonomy" id="66692"/>
    <lineage>
        <taxon>Bacteria</taxon>
        <taxon>Bacillati</taxon>
        <taxon>Bacillota</taxon>
        <taxon>Bacilli</taxon>
        <taxon>Bacillales</taxon>
        <taxon>Bacillaceae</taxon>
        <taxon>Shouchella</taxon>
    </lineage>
</organism>
<dbReference type="EMBL" id="AP006627">
    <property type="protein sequence ID" value="BAD63864.1"/>
    <property type="molecule type" value="Genomic_DNA"/>
</dbReference>
<dbReference type="HOGENOM" id="CLU_112332_0_0_9"/>
<evidence type="ECO:0000313" key="2">
    <source>
        <dbReference type="EMBL" id="BAD63864.1"/>
    </source>
</evidence>
<dbReference type="AlphaFoldDB" id="Q5WIE1"/>
<keyword evidence="1" id="KW-0472">Membrane</keyword>
<feature type="transmembrane region" description="Helical" evidence="1">
    <location>
        <begin position="164"/>
        <end position="184"/>
    </location>
</feature>
<dbReference type="OrthoDB" id="2736066at2"/>
<dbReference type="RefSeq" id="WP_011246177.1">
    <property type="nucleotide sequence ID" value="NC_006582.1"/>
</dbReference>
<gene>
    <name evidence="2" type="ordered locus">ABC1326</name>
</gene>
<reference evidence="2 3" key="2">
    <citation type="journal article" date="1995" name="Appl. Microbiol. Biotechnol.">
        <title>Purification and properties of an alkaline protease from alkalophilic Bacillus sp. KSM-K16.</title>
        <authorList>
            <person name="Kobayashi T."/>
            <person name="Hakamada Y."/>
            <person name="Adachi S."/>
            <person name="Hitomi J."/>
            <person name="Yoshimatsu T."/>
            <person name="Koike K."/>
            <person name="Kawai S."/>
            <person name="Ito S."/>
        </authorList>
    </citation>
    <scope>NUCLEOTIDE SEQUENCE [LARGE SCALE GENOMIC DNA]</scope>
    <source>
        <strain evidence="2 3">KSM-K16</strain>
    </source>
</reference>